<dbReference type="EMBL" id="LR536450">
    <property type="protein sequence ID" value="VFU07443.1"/>
    <property type="molecule type" value="Genomic_DNA"/>
</dbReference>
<dbReference type="AlphaFoldDB" id="A0A4U8YVV0"/>
<dbReference type="KEGG" id="mtun:MTUNDRAET4_0550"/>
<proteinExistence type="predicted"/>
<evidence type="ECO:0000256" key="1">
    <source>
        <dbReference type="SAM" id="MobiDB-lite"/>
    </source>
</evidence>
<protein>
    <submittedName>
        <fullName evidence="2">Uncharacterized protein</fullName>
    </submittedName>
</protein>
<accession>A0A4U8YVV0</accession>
<sequence>MLGVAEPVLVHQFVEPWQSGPERRFALGGDRPPRPGHGRAGVPDDRRQARNPAFPLP</sequence>
<dbReference type="Proteomes" id="UP000294360">
    <property type="component" value="Chromosome"/>
</dbReference>
<feature type="region of interest" description="Disordered" evidence="1">
    <location>
        <begin position="19"/>
        <end position="57"/>
    </location>
</feature>
<name>A0A4U8YVV0_METTU</name>
<reference evidence="2 3" key="1">
    <citation type="submission" date="2019-03" db="EMBL/GenBank/DDBJ databases">
        <authorList>
            <person name="Kox A.R. M."/>
        </authorList>
    </citation>
    <scope>NUCLEOTIDE SEQUENCE [LARGE SCALE GENOMIC DNA]</scope>
    <source>
        <strain evidence="2">MTUNDRAET4 annotated genome</strain>
    </source>
</reference>
<evidence type="ECO:0000313" key="2">
    <source>
        <dbReference type="EMBL" id="VFU07443.1"/>
    </source>
</evidence>
<organism evidence="2 3">
    <name type="scientific">Methylocella tundrae</name>
    <dbReference type="NCBI Taxonomy" id="227605"/>
    <lineage>
        <taxon>Bacteria</taxon>
        <taxon>Pseudomonadati</taxon>
        <taxon>Pseudomonadota</taxon>
        <taxon>Alphaproteobacteria</taxon>
        <taxon>Hyphomicrobiales</taxon>
        <taxon>Beijerinckiaceae</taxon>
        <taxon>Methylocella</taxon>
    </lineage>
</organism>
<gene>
    <name evidence="2" type="ORF">MTUNDRAET4_0550</name>
</gene>
<evidence type="ECO:0000313" key="3">
    <source>
        <dbReference type="Proteomes" id="UP000294360"/>
    </source>
</evidence>